<sequence>MDKDYFEVSIRCTGVAVVLLKKIKEEYKVLLLKRSTPVLQEAWCYIGGSIEHGERAWEAALREVKEETGISNIKLYTSNKFDQIYSPKENYIYVAPVFVGYVDGQQDVTLNYEHNDYKWLSINEAIETVTLPGNDDVLLSIEKHFVIRKPPEYLRIEN</sequence>
<gene>
    <name evidence="4" type="ORF">ACFYKX_03905</name>
</gene>
<evidence type="ECO:0000256" key="1">
    <source>
        <dbReference type="ARBA" id="ARBA00005582"/>
    </source>
</evidence>
<protein>
    <submittedName>
        <fullName evidence="4">NUDIX pyrophosphatase</fullName>
    </submittedName>
</protein>
<dbReference type="PANTHER" id="PTHR43736">
    <property type="entry name" value="ADP-RIBOSE PYROPHOSPHATASE"/>
    <property type="match status" value="1"/>
</dbReference>
<reference evidence="4 5" key="1">
    <citation type="submission" date="2024-08" db="EMBL/GenBank/DDBJ databases">
        <title>Two novel Cytobacillus novel species.</title>
        <authorList>
            <person name="Liu G."/>
        </authorList>
    </citation>
    <scope>NUCLEOTIDE SEQUENCE [LARGE SCALE GENOMIC DNA]</scope>
    <source>
        <strain evidence="4 5">FJAT-54145</strain>
    </source>
</reference>
<proteinExistence type="inferred from homology"/>
<dbReference type="Pfam" id="PF00293">
    <property type="entry name" value="NUDIX"/>
    <property type="match status" value="1"/>
</dbReference>
<comment type="similarity">
    <text evidence="1">Belongs to the Nudix hydrolase family.</text>
</comment>
<dbReference type="InterPro" id="IPR000086">
    <property type="entry name" value="NUDIX_hydrolase_dom"/>
</dbReference>
<dbReference type="InterPro" id="IPR020084">
    <property type="entry name" value="NUDIX_hydrolase_CS"/>
</dbReference>
<dbReference type="CDD" id="cd04664">
    <property type="entry name" value="NUDIX_DHNTPase_like"/>
    <property type="match status" value="1"/>
</dbReference>
<name>A0ABW6K6F2_9BACI</name>
<accession>A0ABW6K6F2</accession>
<dbReference type="PROSITE" id="PS00893">
    <property type="entry name" value="NUDIX_BOX"/>
    <property type="match status" value="1"/>
</dbReference>
<evidence type="ECO:0000259" key="3">
    <source>
        <dbReference type="PROSITE" id="PS51462"/>
    </source>
</evidence>
<organism evidence="4 5">
    <name type="scientific">Cytobacillus spartinae</name>
    <dbReference type="NCBI Taxonomy" id="3299023"/>
    <lineage>
        <taxon>Bacteria</taxon>
        <taxon>Bacillati</taxon>
        <taxon>Bacillota</taxon>
        <taxon>Bacilli</taxon>
        <taxon>Bacillales</taxon>
        <taxon>Bacillaceae</taxon>
        <taxon>Cytobacillus</taxon>
    </lineage>
</organism>
<feature type="domain" description="Nudix hydrolase" evidence="3">
    <location>
        <begin position="10"/>
        <end position="143"/>
    </location>
</feature>
<comment type="caution">
    <text evidence="4">The sequence shown here is derived from an EMBL/GenBank/DDBJ whole genome shotgun (WGS) entry which is preliminary data.</text>
</comment>
<dbReference type="InterPro" id="IPR015797">
    <property type="entry name" value="NUDIX_hydrolase-like_dom_sf"/>
</dbReference>
<dbReference type="Proteomes" id="UP001601059">
    <property type="component" value="Unassembled WGS sequence"/>
</dbReference>
<dbReference type="EMBL" id="JBIACK010000001">
    <property type="protein sequence ID" value="MFE8699764.1"/>
    <property type="molecule type" value="Genomic_DNA"/>
</dbReference>
<dbReference type="RefSeq" id="WP_389358236.1">
    <property type="nucleotide sequence ID" value="NZ_JBIACK010000001.1"/>
</dbReference>
<dbReference type="SUPFAM" id="SSF55811">
    <property type="entry name" value="Nudix"/>
    <property type="match status" value="1"/>
</dbReference>
<dbReference type="Gene3D" id="3.90.79.10">
    <property type="entry name" value="Nucleoside Triphosphate Pyrophosphohydrolase"/>
    <property type="match status" value="1"/>
</dbReference>
<evidence type="ECO:0000313" key="5">
    <source>
        <dbReference type="Proteomes" id="UP001601059"/>
    </source>
</evidence>
<keyword evidence="2" id="KW-0378">Hydrolase</keyword>
<evidence type="ECO:0000256" key="2">
    <source>
        <dbReference type="ARBA" id="ARBA00022801"/>
    </source>
</evidence>
<evidence type="ECO:0000313" key="4">
    <source>
        <dbReference type="EMBL" id="MFE8699764.1"/>
    </source>
</evidence>
<dbReference type="PROSITE" id="PS51462">
    <property type="entry name" value="NUDIX"/>
    <property type="match status" value="1"/>
</dbReference>
<dbReference type="PANTHER" id="PTHR43736:SF1">
    <property type="entry name" value="DIHYDRONEOPTERIN TRIPHOSPHATE DIPHOSPHATASE"/>
    <property type="match status" value="1"/>
</dbReference>
<keyword evidence="5" id="KW-1185">Reference proteome</keyword>